<keyword evidence="2" id="KW-0238">DNA-binding</keyword>
<dbReference type="SUPFAM" id="SSF52317">
    <property type="entry name" value="Class I glutamine amidotransferase-like"/>
    <property type="match status" value="1"/>
</dbReference>
<protein>
    <submittedName>
        <fullName evidence="5">GlxA family transcriptional regulator</fullName>
    </submittedName>
</protein>
<proteinExistence type="predicted"/>
<dbReference type="AlphaFoldDB" id="A0AAU7S4T4"/>
<name>A0AAU7S4T4_9HYPH</name>
<keyword evidence="1" id="KW-0805">Transcription regulation</keyword>
<feature type="domain" description="HTH araC/xylS-type" evidence="4">
    <location>
        <begin position="223"/>
        <end position="321"/>
    </location>
</feature>
<geneLocation type="plasmid" evidence="5">
    <name>unnamed2</name>
</geneLocation>
<dbReference type="GO" id="GO:0043565">
    <property type="term" value="F:sequence-specific DNA binding"/>
    <property type="evidence" value="ECO:0007669"/>
    <property type="project" value="InterPro"/>
</dbReference>
<organism evidence="5">
    <name type="scientific">Rhizobium sp. ZPR3</name>
    <dbReference type="NCBI Taxonomy" id="3158967"/>
    <lineage>
        <taxon>Bacteria</taxon>
        <taxon>Pseudomonadati</taxon>
        <taxon>Pseudomonadota</taxon>
        <taxon>Alphaproteobacteria</taxon>
        <taxon>Hyphomicrobiales</taxon>
        <taxon>Rhizobiaceae</taxon>
        <taxon>Rhizobium/Agrobacterium group</taxon>
        <taxon>Rhizobium</taxon>
    </lineage>
</organism>
<dbReference type="InterPro" id="IPR029062">
    <property type="entry name" value="Class_I_gatase-like"/>
</dbReference>
<reference evidence="5" key="1">
    <citation type="submission" date="2024-06" db="EMBL/GenBank/DDBJ databases">
        <authorList>
            <person name="Li T."/>
            <person name="Gao R."/>
        </authorList>
    </citation>
    <scope>NUCLEOTIDE SEQUENCE</scope>
    <source>
        <strain evidence="5">ZPR3</strain>
        <plasmid evidence="5">unnamed2</plasmid>
    </source>
</reference>
<gene>
    <name evidence="5" type="ORF">ABM479_29945</name>
</gene>
<sequence length="335" mass="36948">MSIPFTKTVVFYIVPDFTMLAFTSAIEALRLANAVRGAEAYRWRVVSGDGLPVKASCGLTITPDGSIAGEKANPHAAKADMVVVCSGWHVERAVDRSAAAWLRWARNAGTTIAGICTGAYLLAHAGLLAGKRCTIHWENLPVFKEKFPTAIAVTNLIECDSNIYTCAGGAASFDLMLHFIEHEFGRRTSLAVCEQAIFDRIRPPSERQRSLVRTLGNLNPLLLSAVEFMEDAMAEQASIEAVARHIKLSRRQMERMFAKELATSPSRFYLELRLDRARLMILQSGMAVIDVAVACGFVSSSHFTRCYREHYGVSPNKMRVKKPRSAQLQNLAEAP</sequence>
<dbReference type="SMART" id="SM00342">
    <property type="entry name" value="HTH_ARAC"/>
    <property type="match status" value="1"/>
</dbReference>
<dbReference type="InterPro" id="IPR009057">
    <property type="entry name" value="Homeodomain-like_sf"/>
</dbReference>
<evidence type="ECO:0000256" key="2">
    <source>
        <dbReference type="ARBA" id="ARBA00023125"/>
    </source>
</evidence>
<evidence type="ECO:0000256" key="1">
    <source>
        <dbReference type="ARBA" id="ARBA00023015"/>
    </source>
</evidence>
<dbReference type="InterPro" id="IPR018060">
    <property type="entry name" value="HTH_AraC"/>
</dbReference>
<evidence type="ECO:0000256" key="3">
    <source>
        <dbReference type="ARBA" id="ARBA00023163"/>
    </source>
</evidence>
<dbReference type="InterPro" id="IPR002818">
    <property type="entry name" value="DJ-1/PfpI"/>
</dbReference>
<dbReference type="RefSeq" id="WP_349962615.1">
    <property type="nucleotide sequence ID" value="NZ_CP157962.1"/>
</dbReference>
<dbReference type="InterPro" id="IPR018062">
    <property type="entry name" value="HTH_AraC-typ_CS"/>
</dbReference>
<dbReference type="Pfam" id="PF01965">
    <property type="entry name" value="DJ-1_PfpI"/>
    <property type="match status" value="1"/>
</dbReference>
<dbReference type="SUPFAM" id="SSF46689">
    <property type="entry name" value="Homeodomain-like"/>
    <property type="match status" value="2"/>
</dbReference>
<dbReference type="InterPro" id="IPR052158">
    <property type="entry name" value="INH-QAR"/>
</dbReference>
<keyword evidence="5" id="KW-0614">Plasmid</keyword>
<dbReference type="PROSITE" id="PS01124">
    <property type="entry name" value="HTH_ARAC_FAMILY_2"/>
    <property type="match status" value="1"/>
</dbReference>
<dbReference type="PROSITE" id="PS00041">
    <property type="entry name" value="HTH_ARAC_FAMILY_1"/>
    <property type="match status" value="1"/>
</dbReference>
<dbReference type="GO" id="GO:0003700">
    <property type="term" value="F:DNA-binding transcription factor activity"/>
    <property type="evidence" value="ECO:0007669"/>
    <property type="project" value="InterPro"/>
</dbReference>
<dbReference type="PANTHER" id="PTHR43130">
    <property type="entry name" value="ARAC-FAMILY TRANSCRIPTIONAL REGULATOR"/>
    <property type="match status" value="1"/>
</dbReference>
<dbReference type="Gene3D" id="3.40.50.880">
    <property type="match status" value="1"/>
</dbReference>
<dbReference type="CDD" id="cd03136">
    <property type="entry name" value="GATase1_AraC_ArgR_like"/>
    <property type="match status" value="1"/>
</dbReference>
<dbReference type="PANTHER" id="PTHR43130:SF3">
    <property type="entry name" value="HTH-TYPE TRANSCRIPTIONAL REGULATOR RV1931C"/>
    <property type="match status" value="1"/>
</dbReference>
<dbReference type="Gene3D" id="1.10.10.60">
    <property type="entry name" value="Homeodomain-like"/>
    <property type="match status" value="1"/>
</dbReference>
<accession>A0AAU7S4T4</accession>
<keyword evidence="3" id="KW-0804">Transcription</keyword>
<dbReference type="PRINTS" id="PR00032">
    <property type="entry name" value="HTHARAC"/>
</dbReference>
<evidence type="ECO:0000313" key="5">
    <source>
        <dbReference type="EMBL" id="XBT97488.1"/>
    </source>
</evidence>
<dbReference type="Pfam" id="PF12833">
    <property type="entry name" value="HTH_18"/>
    <property type="match status" value="1"/>
</dbReference>
<dbReference type="EMBL" id="CP157962">
    <property type="protein sequence ID" value="XBT97488.1"/>
    <property type="molecule type" value="Genomic_DNA"/>
</dbReference>
<dbReference type="InterPro" id="IPR020449">
    <property type="entry name" value="Tscrpt_reg_AraC-type_HTH"/>
</dbReference>
<evidence type="ECO:0000259" key="4">
    <source>
        <dbReference type="PROSITE" id="PS01124"/>
    </source>
</evidence>